<dbReference type="InterPro" id="IPR047873">
    <property type="entry name" value="Ribosomal_uL16"/>
</dbReference>
<evidence type="ECO:0000256" key="2">
    <source>
        <dbReference type="ARBA" id="ARBA00022980"/>
    </source>
</evidence>
<dbReference type="EMBL" id="CAJPEX010000457">
    <property type="protein sequence ID" value="CAG0915805.1"/>
    <property type="molecule type" value="Genomic_DNA"/>
</dbReference>
<dbReference type="Proteomes" id="UP000678499">
    <property type="component" value="Unassembled WGS sequence"/>
</dbReference>
<proteinExistence type="inferred from homology"/>
<evidence type="ECO:0000313" key="5">
    <source>
        <dbReference type="EMBL" id="CAD7275653.1"/>
    </source>
</evidence>
<evidence type="ECO:0000256" key="3">
    <source>
        <dbReference type="ARBA" id="ARBA00023274"/>
    </source>
</evidence>
<name>A0A7R9BKF7_9CRUS</name>
<dbReference type="EMBL" id="OA882494">
    <property type="protein sequence ID" value="CAD7275653.1"/>
    <property type="molecule type" value="Genomic_DNA"/>
</dbReference>
<dbReference type="Pfam" id="PF00252">
    <property type="entry name" value="Ribosomal_L16"/>
    <property type="match status" value="2"/>
</dbReference>
<dbReference type="Gene3D" id="3.90.1170.10">
    <property type="entry name" value="Ribosomal protein L10e/L16"/>
    <property type="match status" value="2"/>
</dbReference>
<evidence type="ECO:0000256" key="4">
    <source>
        <dbReference type="ARBA" id="ARBA00035302"/>
    </source>
</evidence>
<accession>A0A7R9BKF7</accession>
<dbReference type="InterPro" id="IPR000114">
    <property type="entry name" value="Ribosomal_uL16_bact-type"/>
</dbReference>
<protein>
    <recommendedName>
        <fullName evidence="4">Large ribosomal subunit protein uL16m</fullName>
    </recommendedName>
</protein>
<dbReference type="GO" id="GO:0032543">
    <property type="term" value="P:mitochondrial translation"/>
    <property type="evidence" value="ECO:0007669"/>
    <property type="project" value="TreeGrafter"/>
</dbReference>
<keyword evidence="2" id="KW-0689">Ribosomal protein</keyword>
<sequence length="277" mass="32351">MTCVGHRLKSLLGRFEGVGYQVVRTVKTPTQPPDFSHIVLPEKRRLPFYPKVPVIPNNARPPKWQRKLEYMRGPEEHHNRLIHGQYGVQALIGGELKFGHFEMMRMTMLRKFVESRMFAVYRVDAPWKSHSSKKRRLPFYPKVPVIPNNARPPKWQRKLEYMRGPEEHHNRLIHGQYGVQALIGGELKFGHFEMMRMTMLRKFVESRMFAVYRVDAPWKSHSSKLSLKVPCFAVPPPLGNIHHYTTPVKAGRIILELAGKCEFAEVSDEFSLHFLFL</sequence>
<keyword evidence="6" id="KW-1185">Reference proteome</keyword>
<dbReference type="PANTHER" id="PTHR12220:SF13">
    <property type="entry name" value="LARGE RIBOSOMAL SUBUNIT PROTEIN UL16M"/>
    <property type="match status" value="1"/>
</dbReference>
<evidence type="ECO:0000313" key="6">
    <source>
        <dbReference type="Proteomes" id="UP000678499"/>
    </source>
</evidence>
<dbReference type="GO" id="GO:0005762">
    <property type="term" value="C:mitochondrial large ribosomal subunit"/>
    <property type="evidence" value="ECO:0007669"/>
    <property type="project" value="TreeGrafter"/>
</dbReference>
<dbReference type="OrthoDB" id="268521at2759"/>
<dbReference type="SUPFAM" id="SSF54686">
    <property type="entry name" value="Ribosomal protein L16p/L10e"/>
    <property type="match status" value="2"/>
</dbReference>
<evidence type="ECO:0000256" key="1">
    <source>
        <dbReference type="ARBA" id="ARBA00008931"/>
    </source>
</evidence>
<organism evidence="5">
    <name type="scientific">Notodromas monacha</name>
    <dbReference type="NCBI Taxonomy" id="399045"/>
    <lineage>
        <taxon>Eukaryota</taxon>
        <taxon>Metazoa</taxon>
        <taxon>Ecdysozoa</taxon>
        <taxon>Arthropoda</taxon>
        <taxon>Crustacea</taxon>
        <taxon>Oligostraca</taxon>
        <taxon>Ostracoda</taxon>
        <taxon>Podocopa</taxon>
        <taxon>Podocopida</taxon>
        <taxon>Cypridocopina</taxon>
        <taxon>Cypridoidea</taxon>
        <taxon>Cyprididae</taxon>
        <taxon>Notodromas</taxon>
    </lineage>
</organism>
<dbReference type="InterPro" id="IPR036920">
    <property type="entry name" value="Ribosomal_uL16_sf"/>
</dbReference>
<dbReference type="GO" id="GO:0019843">
    <property type="term" value="F:rRNA binding"/>
    <property type="evidence" value="ECO:0007669"/>
    <property type="project" value="InterPro"/>
</dbReference>
<keyword evidence="3" id="KW-0687">Ribonucleoprotein</keyword>
<reference evidence="5" key="1">
    <citation type="submission" date="2020-11" db="EMBL/GenBank/DDBJ databases">
        <authorList>
            <person name="Tran Van P."/>
        </authorList>
    </citation>
    <scope>NUCLEOTIDE SEQUENCE</scope>
</reference>
<comment type="similarity">
    <text evidence="1">Belongs to the universal ribosomal protein uL16 family.</text>
</comment>
<dbReference type="AlphaFoldDB" id="A0A7R9BKF7"/>
<dbReference type="GO" id="GO:0003735">
    <property type="term" value="F:structural constituent of ribosome"/>
    <property type="evidence" value="ECO:0007669"/>
    <property type="project" value="InterPro"/>
</dbReference>
<dbReference type="PANTHER" id="PTHR12220">
    <property type="entry name" value="50S/60S RIBOSOMAL PROTEIN L16"/>
    <property type="match status" value="1"/>
</dbReference>
<gene>
    <name evidence="5" type="ORF">NMOB1V02_LOCUS3442</name>
</gene>